<protein>
    <submittedName>
        <fullName evidence="2">Uncharacterized protein</fullName>
    </submittedName>
</protein>
<keyword evidence="1" id="KW-0472">Membrane</keyword>
<keyword evidence="3" id="KW-1185">Reference proteome</keyword>
<dbReference type="RefSeq" id="WP_149433644.1">
    <property type="nucleotide sequence ID" value="NZ_VTPX01000001.1"/>
</dbReference>
<accession>A0A640WIT8</accession>
<keyword evidence="1" id="KW-0812">Transmembrane</keyword>
<dbReference type="Proteomes" id="UP000466024">
    <property type="component" value="Unassembled WGS sequence"/>
</dbReference>
<reference evidence="2 3" key="1">
    <citation type="submission" date="2019-08" db="EMBL/GenBank/DDBJ databases">
        <title>Bioinformatics analysis of the strain L3 and L5.</title>
        <authorList>
            <person name="Li X."/>
        </authorList>
    </citation>
    <scope>NUCLEOTIDE SEQUENCE [LARGE SCALE GENOMIC DNA]</scope>
    <source>
        <strain evidence="2 3">L3</strain>
    </source>
</reference>
<keyword evidence="1" id="KW-1133">Transmembrane helix</keyword>
<proteinExistence type="predicted"/>
<comment type="caution">
    <text evidence="2">The sequence shown here is derived from an EMBL/GenBank/DDBJ whole genome shotgun (WGS) entry which is preliminary data.</text>
</comment>
<evidence type="ECO:0000313" key="2">
    <source>
        <dbReference type="EMBL" id="KAA0020524.1"/>
    </source>
</evidence>
<dbReference type="AlphaFoldDB" id="A0A640WIT8"/>
<gene>
    <name evidence="2" type="ORF">F0A16_01620</name>
</gene>
<feature type="transmembrane region" description="Helical" evidence="1">
    <location>
        <begin position="6"/>
        <end position="27"/>
    </location>
</feature>
<evidence type="ECO:0000313" key="3">
    <source>
        <dbReference type="Proteomes" id="UP000466024"/>
    </source>
</evidence>
<name>A0A640WIT8_9GAMM</name>
<evidence type="ECO:0000256" key="1">
    <source>
        <dbReference type="SAM" id="Phobius"/>
    </source>
</evidence>
<dbReference type="EMBL" id="VTPX01000001">
    <property type="protein sequence ID" value="KAA0020524.1"/>
    <property type="molecule type" value="Genomic_DNA"/>
</dbReference>
<organism evidence="2 3">
    <name type="scientific">Salinicola corii</name>
    <dbReference type="NCBI Taxonomy" id="2606937"/>
    <lineage>
        <taxon>Bacteria</taxon>
        <taxon>Pseudomonadati</taxon>
        <taxon>Pseudomonadota</taxon>
        <taxon>Gammaproteobacteria</taxon>
        <taxon>Oceanospirillales</taxon>
        <taxon>Halomonadaceae</taxon>
        <taxon>Salinicola</taxon>
    </lineage>
</organism>
<sequence>MKVSRIPAWLIVLGSFLLTLFFGWMLLQALLSDRAAFALDLDFQPWEQGIAINASRAGLERRPTAYGE</sequence>